<keyword evidence="1" id="KW-0472">Membrane</keyword>
<feature type="transmembrane region" description="Helical" evidence="1">
    <location>
        <begin position="20"/>
        <end position="43"/>
    </location>
</feature>
<accession>A0A3B0QZS3</accession>
<keyword evidence="1" id="KW-0812">Transmembrane</keyword>
<sequence length="322" mass="36671">MWKRLKLVFQWLRERITVKIARRILVIFTTVVFFYYLIGMVLVENINTDKNFAADRLAESAVGSYVVAMSAAMIDREVNQHAWISNDPWFKPGSLLDNMANFQKGMIAANAIFAIELKDQLSRMRGSSQLDKNLTQVASGINYAPDRWYWDPSVSIFLFVAPAEKQYNNALKNLRLYNTRLASGEATFERRTDNLLSTLDKFSLDLGSSSDAIARKIDNGIGCVLDTKADDLFYDVKGRTYAYWLLLKGLRADFSKVIADKDIGSSWDLLEQSLSRLLDLDPMVVSNCDADSFLFQNHIAAQGFYLLRARTRLKEITNILLK</sequence>
<protein>
    <recommendedName>
        <fullName evidence="3">DUF2333 family protein</fullName>
    </recommendedName>
</protein>
<proteinExistence type="predicted"/>
<dbReference type="AlphaFoldDB" id="A0A3B0QZS3"/>
<organism evidence="2">
    <name type="scientific">hydrothermal vent metagenome</name>
    <dbReference type="NCBI Taxonomy" id="652676"/>
    <lineage>
        <taxon>unclassified sequences</taxon>
        <taxon>metagenomes</taxon>
        <taxon>ecological metagenomes</taxon>
    </lineage>
</organism>
<dbReference type="EMBL" id="UOED01000015">
    <property type="protein sequence ID" value="VAV86770.1"/>
    <property type="molecule type" value="Genomic_DNA"/>
</dbReference>
<name>A0A3B0QZS3_9ZZZZ</name>
<keyword evidence="1" id="KW-1133">Transmembrane helix</keyword>
<evidence type="ECO:0008006" key="3">
    <source>
        <dbReference type="Google" id="ProtNLM"/>
    </source>
</evidence>
<evidence type="ECO:0000256" key="1">
    <source>
        <dbReference type="SAM" id="Phobius"/>
    </source>
</evidence>
<reference evidence="2" key="1">
    <citation type="submission" date="2018-06" db="EMBL/GenBank/DDBJ databases">
        <authorList>
            <person name="Zhirakovskaya E."/>
        </authorList>
    </citation>
    <scope>NUCLEOTIDE SEQUENCE</scope>
</reference>
<gene>
    <name evidence="2" type="ORF">MNBD_ALPHA02-810</name>
</gene>
<evidence type="ECO:0000313" key="2">
    <source>
        <dbReference type="EMBL" id="VAV86770.1"/>
    </source>
</evidence>
<dbReference type="Pfam" id="PF10095">
    <property type="entry name" value="DUF2333"/>
    <property type="match status" value="2"/>
</dbReference>
<dbReference type="InterPro" id="IPR016936">
    <property type="entry name" value="UCP029693"/>
</dbReference>